<dbReference type="RefSeq" id="WP_305963021.1">
    <property type="nucleotide sequence ID" value="NZ_JAVAMQ010000006.1"/>
</dbReference>
<proteinExistence type="predicted"/>
<organism evidence="2 3">
    <name type="scientific">Paracoccus spongiarum</name>
    <dbReference type="NCBI Taxonomy" id="3064387"/>
    <lineage>
        <taxon>Bacteria</taxon>
        <taxon>Pseudomonadati</taxon>
        <taxon>Pseudomonadota</taxon>
        <taxon>Alphaproteobacteria</taxon>
        <taxon>Rhodobacterales</taxon>
        <taxon>Paracoccaceae</taxon>
        <taxon>Paracoccus</taxon>
    </lineage>
</organism>
<name>A0ABT9JDL2_9RHOB</name>
<keyword evidence="1" id="KW-0732">Signal</keyword>
<dbReference type="EMBL" id="JAVAMQ010000006">
    <property type="protein sequence ID" value="MDP5307171.1"/>
    <property type="molecule type" value="Genomic_DNA"/>
</dbReference>
<comment type="caution">
    <text evidence="2">The sequence shown here is derived from an EMBL/GenBank/DDBJ whole genome shotgun (WGS) entry which is preliminary data.</text>
</comment>
<reference evidence="2 3" key="1">
    <citation type="submission" date="2023-08" db="EMBL/GenBank/DDBJ databases">
        <authorList>
            <person name="Park J.-S."/>
        </authorList>
    </citation>
    <scope>NUCLEOTIDE SEQUENCE [LARGE SCALE GENOMIC DNA]</scope>
    <source>
        <strain evidence="2 3">2205BS29-5</strain>
    </source>
</reference>
<evidence type="ECO:0000313" key="3">
    <source>
        <dbReference type="Proteomes" id="UP001224997"/>
    </source>
</evidence>
<evidence type="ECO:0000313" key="2">
    <source>
        <dbReference type="EMBL" id="MDP5307171.1"/>
    </source>
</evidence>
<sequence length="122" mass="13121">MPRLAAAALAAAITALPLTALPVAALAERVTTREAFVGLVGGRDLTSTGITLRVGDDGRISGRAFGREVRGTWTWERGWFCRTLAWGAREWPLNCQLVVRDGERVVFTADKGAGDRATLALR</sequence>
<keyword evidence="3" id="KW-1185">Reference proteome</keyword>
<gene>
    <name evidence="2" type="ORF">Q5Y72_08690</name>
</gene>
<protein>
    <submittedName>
        <fullName evidence="2">Dihydrodipicolinate reductase</fullName>
    </submittedName>
</protein>
<feature type="chain" id="PRO_5046431337" evidence="1">
    <location>
        <begin position="21"/>
        <end position="122"/>
    </location>
</feature>
<feature type="signal peptide" evidence="1">
    <location>
        <begin position="1"/>
        <end position="20"/>
    </location>
</feature>
<accession>A0ABT9JDL2</accession>
<evidence type="ECO:0000256" key="1">
    <source>
        <dbReference type="SAM" id="SignalP"/>
    </source>
</evidence>
<dbReference type="Proteomes" id="UP001224997">
    <property type="component" value="Unassembled WGS sequence"/>
</dbReference>